<dbReference type="InterPro" id="IPR003004">
    <property type="entry name" value="GspF/PilC"/>
</dbReference>
<evidence type="ECO:0000256" key="2">
    <source>
        <dbReference type="ARBA" id="ARBA00005745"/>
    </source>
</evidence>
<proteinExistence type="inferred from homology"/>
<accession>A0A0A2VEE1</accession>
<comment type="subcellular location">
    <subcellularLocation>
        <location evidence="1">Cell membrane</location>
        <topology evidence="1">Multi-pass membrane protein</topology>
    </subcellularLocation>
</comment>
<evidence type="ECO:0000259" key="8">
    <source>
        <dbReference type="Pfam" id="PF00482"/>
    </source>
</evidence>
<dbReference type="OrthoDB" id="2974223at2"/>
<keyword evidence="3" id="KW-1003">Cell membrane</keyword>
<dbReference type="NCBIfam" id="NF041012">
    <property type="entry name" value="T4P_ComGB"/>
    <property type="match status" value="1"/>
</dbReference>
<sequence>MPLGSLRNFPKQFLVYRASSIPTKIQVRFLQRLSHLLTRGYSLQNALEILSFDSNLKPTIKQLKYHLLDGESLEDTLEALGFSKYVVSFLHVSKMDNRIEDALIKGSNLLHKQQTYQKKFVTLIRYPLVLFCLFIGIIMFTKQFLLPTFLQLYASMNYESTKVTQLIKGLDIVSSILLWSLPITGAMIVVWISTKNRFTSQQLASLYERIPLIRGFITMQTTFLFTYHFGCLLQSGVSVQKSLSLLSTSHHFPILHLQAKYLYEELEAGTTLASGIRKCSFLKEDLATLVHQSQNEGKLSDDLLVYSEWTIDEIEQKAGKFLSFIQPVMFLLLGFSILFIYSSIMMPIFEWMKNM</sequence>
<keyword evidence="10" id="KW-1185">Reference proteome</keyword>
<organism evidence="9 10">
    <name type="scientific">Pontibacillus chungwhensis BH030062</name>
    <dbReference type="NCBI Taxonomy" id="1385513"/>
    <lineage>
        <taxon>Bacteria</taxon>
        <taxon>Bacillati</taxon>
        <taxon>Bacillota</taxon>
        <taxon>Bacilli</taxon>
        <taxon>Bacillales</taxon>
        <taxon>Bacillaceae</taxon>
        <taxon>Pontibacillus</taxon>
    </lineage>
</organism>
<dbReference type="InterPro" id="IPR018076">
    <property type="entry name" value="T2SS_GspF_dom"/>
</dbReference>
<dbReference type="Proteomes" id="UP000030153">
    <property type="component" value="Unassembled WGS sequence"/>
</dbReference>
<protein>
    <recommendedName>
        <fullName evidence="8">Type II secretion system protein GspF domain-containing protein</fullName>
    </recommendedName>
</protein>
<evidence type="ECO:0000256" key="7">
    <source>
        <dbReference type="SAM" id="Phobius"/>
    </source>
</evidence>
<evidence type="ECO:0000313" key="9">
    <source>
        <dbReference type="EMBL" id="KGP92015.1"/>
    </source>
</evidence>
<dbReference type="InterPro" id="IPR042094">
    <property type="entry name" value="T2SS_GspF_sf"/>
</dbReference>
<dbReference type="GO" id="GO:0005886">
    <property type="term" value="C:plasma membrane"/>
    <property type="evidence" value="ECO:0007669"/>
    <property type="project" value="UniProtKB-SubCell"/>
</dbReference>
<dbReference type="PANTHER" id="PTHR30012">
    <property type="entry name" value="GENERAL SECRETION PATHWAY PROTEIN"/>
    <property type="match status" value="1"/>
</dbReference>
<feature type="transmembrane region" description="Helical" evidence="7">
    <location>
        <begin position="172"/>
        <end position="192"/>
    </location>
</feature>
<evidence type="ECO:0000256" key="3">
    <source>
        <dbReference type="ARBA" id="ARBA00022475"/>
    </source>
</evidence>
<keyword evidence="5 7" id="KW-1133">Transmembrane helix</keyword>
<evidence type="ECO:0000256" key="4">
    <source>
        <dbReference type="ARBA" id="ARBA00022692"/>
    </source>
</evidence>
<dbReference type="STRING" id="1385513.N780_16515"/>
<comment type="caution">
    <text evidence="9">The sequence shown here is derived from an EMBL/GenBank/DDBJ whole genome shotgun (WGS) entry which is preliminary data.</text>
</comment>
<keyword evidence="4 7" id="KW-0812">Transmembrane</keyword>
<dbReference type="eggNOG" id="COG1459">
    <property type="taxonomic scope" value="Bacteria"/>
</dbReference>
<dbReference type="Pfam" id="PF00482">
    <property type="entry name" value="T2SSF"/>
    <property type="match status" value="2"/>
</dbReference>
<dbReference type="RefSeq" id="WP_036782102.1">
    <property type="nucleotide sequence ID" value="NZ_AVBG01000004.1"/>
</dbReference>
<dbReference type="PRINTS" id="PR00812">
    <property type="entry name" value="BCTERIALGSPF"/>
</dbReference>
<comment type="similarity">
    <text evidence="2">Belongs to the GSP F family.</text>
</comment>
<name>A0A0A2VEE1_9BACI</name>
<evidence type="ECO:0000313" key="10">
    <source>
        <dbReference type="Proteomes" id="UP000030153"/>
    </source>
</evidence>
<dbReference type="EMBL" id="AVBG01000004">
    <property type="protein sequence ID" value="KGP92015.1"/>
    <property type="molecule type" value="Genomic_DNA"/>
</dbReference>
<evidence type="ECO:0000256" key="5">
    <source>
        <dbReference type="ARBA" id="ARBA00022989"/>
    </source>
</evidence>
<keyword evidence="6 7" id="KW-0472">Membrane</keyword>
<evidence type="ECO:0000256" key="6">
    <source>
        <dbReference type="ARBA" id="ARBA00023136"/>
    </source>
</evidence>
<gene>
    <name evidence="9" type="ORF">N780_16515</name>
</gene>
<dbReference type="InterPro" id="IPR047692">
    <property type="entry name" value="T4P_ComGB"/>
</dbReference>
<feature type="domain" description="Type II secretion system protein GspF" evidence="8">
    <location>
        <begin position="225"/>
        <end position="347"/>
    </location>
</feature>
<dbReference type="AlphaFoldDB" id="A0A0A2VEE1"/>
<dbReference type="Gene3D" id="1.20.81.30">
    <property type="entry name" value="Type II secretion system (T2SS), domain F"/>
    <property type="match status" value="2"/>
</dbReference>
<feature type="transmembrane region" description="Helical" evidence="7">
    <location>
        <begin position="128"/>
        <end position="152"/>
    </location>
</feature>
<dbReference type="PANTHER" id="PTHR30012:SF0">
    <property type="entry name" value="TYPE II SECRETION SYSTEM PROTEIN F-RELATED"/>
    <property type="match status" value="1"/>
</dbReference>
<feature type="domain" description="Type II secretion system protein GspF" evidence="8">
    <location>
        <begin position="29"/>
        <end position="147"/>
    </location>
</feature>
<feature type="transmembrane region" description="Helical" evidence="7">
    <location>
        <begin position="328"/>
        <end position="349"/>
    </location>
</feature>
<reference evidence="9 10" key="1">
    <citation type="submission" date="2013-08" db="EMBL/GenBank/DDBJ databases">
        <title>Genome of Pontibacillus chungwhensis.</title>
        <authorList>
            <person name="Wang Q."/>
            <person name="Wang G."/>
        </authorList>
    </citation>
    <scope>NUCLEOTIDE SEQUENCE [LARGE SCALE GENOMIC DNA]</scope>
    <source>
        <strain evidence="9 10">BH030062</strain>
    </source>
</reference>
<evidence type="ECO:0000256" key="1">
    <source>
        <dbReference type="ARBA" id="ARBA00004651"/>
    </source>
</evidence>